<dbReference type="EMBL" id="JBHSFH010000002">
    <property type="protein sequence ID" value="MFC4492763.1"/>
    <property type="molecule type" value="Genomic_DNA"/>
</dbReference>
<dbReference type="InterPro" id="IPR041698">
    <property type="entry name" value="Methyltransf_25"/>
</dbReference>
<dbReference type="GO" id="GO:0008168">
    <property type="term" value="F:methyltransferase activity"/>
    <property type="evidence" value="ECO:0007669"/>
    <property type="project" value="UniProtKB-KW"/>
</dbReference>
<dbReference type="Pfam" id="PF13649">
    <property type="entry name" value="Methyltransf_25"/>
    <property type="match status" value="1"/>
</dbReference>
<keyword evidence="1 6" id="KW-0489">Methyltransferase</keyword>
<dbReference type="RefSeq" id="WP_386440871.1">
    <property type="nucleotide sequence ID" value="NZ_JBHSFH010000002.1"/>
</dbReference>
<feature type="region of interest" description="Disordered" evidence="4">
    <location>
        <begin position="1"/>
        <end position="21"/>
    </location>
</feature>
<name>A0ABV9A289_9ACTN</name>
<feature type="compositionally biased region" description="Basic residues" evidence="4">
    <location>
        <begin position="8"/>
        <end position="17"/>
    </location>
</feature>
<comment type="caution">
    <text evidence="6">The sequence shown here is derived from an EMBL/GenBank/DDBJ whole genome shotgun (WGS) entry which is preliminary data.</text>
</comment>
<sequence length="306" mass="32778">MGAGTHTGHGHGHGHGHAHGEDDVDWEAMAEFLEQEAELRIGFAEEAAAWLRGLLLEGGCGPEIAARLLDVGSGPGVHTALLAREFPQAEVVAVDGEPALLERARSRAEREGVGSRVKTLEAQLPEGFGHLGSADVIWTSHVVHHIGDQQAALDALAASVRPGGLLAVVERGLSPRYLPRDIGLGRPGLLARLEALTQDWFSGMRAALPGHTRTVEDWPAMLARAGLSPAGSRSFLTDVPAPLEHAVRSQLRTHLSREREAFDEQLDAEDKRTLEALLDEDAPTGIMHRPDVFYLAATTVHTGRAS</sequence>
<dbReference type="SUPFAM" id="SSF53335">
    <property type="entry name" value="S-adenosyl-L-methionine-dependent methyltransferases"/>
    <property type="match status" value="1"/>
</dbReference>
<feature type="domain" description="Methyltransferase" evidence="5">
    <location>
        <begin position="69"/>
        <end position="164"/>
    </location>
</feature>
<gene>
    <name evidence="6" type="ORF">ACFPA8_01260</name>
</gene>
<evidence type="ECO:0000256" key="2">
    <source>
        <dbReference type="ARBA" id="ARBA00022679"/>
    </source>
</evidence>
<organism evidence="6 7">
    <name type="scientific">Streptomyces ovatisporus</name>
    <dbReference type="NCBI Taxonomy" id="1128682"/>
    <lineage>
        <taxon>Bacteria</taxon>
        <taxon>Bacillati</taxon>
        <taxon>Actinomycetota</taxon>
        <taxon>Actinomycetes</taxon>
        <taxon>Kitasatosporales</taxon>
        <taxon>Streptomycetaceae</taxon>
        <taxon>Streptomyces</taxon>
    </lineage>
</organism>
<keyword evidence="7" id="KW-1185">Reference proteome</keyword>
<protein>
    <submittedName>
        <fullName evidence="6">Class I SAM-dependent methyltransferase</fullName>
    </submittedName>
</protein>
<evidence type="ECO:0000256" key="4">
    <source>
        <dbReference type="SAM" id="MobiDB-lite"/>
    </source>
</evidence>
<evidence type="ECO:0000313" key="7">
    <source>
        <dbReference type="Proteomes" id="UP001595997"/>
    </source>
</evidence>
<dbReference type="InterPro" id="IPR029063">
    <property type="entry name" value="SAM-dependent_MTases_sf"/>
</dbReference>
<evidence type="ECO:0000256" key="3">
    <source>
        <dbReference type="ARBA" id="ARBA00022691"/>
    </source>
</evidence>
<dbReference type="CDD" id="cd02440">
    <property type="entry name" value="AdoMet_MTases"/>
    <property type="match status" value="1"/>
</dbReference>
<evidence type="ECO:0000256" key="1">
    <source>
        <dbReference type="ARBA" id="ARBA00022603"/>
    </source>
</evidence>
<keyword evidence="2" id="KW-0808">Transferase</keyword>
<evidence type="ECO:0000313" key="6">
    <source>
        <dbReference type="EMBL" id="MFC4492763.1"/>
    </source>
</evidence>
<evidence type="ECO:0000259" key="5">
    <source>
        <dbReference type="Pfam" id="PF13649"/>
    </source>
</evidence>
<reference evidence="7" key="1">
    <citation type="journal article" date="2019" name="Int. J. Syst. Evol. Microbiol.">
        <title>The Global Catalogue of Microorganisms (GCM) 10K type strain sequencing project: providing services to taxonomists for standard genome sequencing and annotation.</title>
        <authorList>
            <consortium name="The Broad Institute Genomics Platform"/>
            <consortium name="The Broad Institute Genome Sequencing Center for Infectious Disease"/>
            <person name="Wu L."/>
            <person name="Ma J."/>
        </authorList>
    </citation>
    <scope>NUCLEOTIDE SEQUENCE [LARGE SCALE GENOMIC DNA]</scope>
    <source>
        <strain evidence="7">CGMCC 4.7357</strain>
    </source>
</reference>
<proteinExistence type="predicted"/>
<accession>A0ABV9A289</accession>
<keyword evidence="3" id="KW-0949">S-adenosyl-L-methionine</keyword>
<dbReference type="Gene3D" id="3.40.50.150">
    <property type="entry name" value="Vaccinia Virus protein VP39"/>
    <property type="match status" value="1"/>
</dbReference>
<dbReference type="PANTHER" id="PTHR43464">
    <property type="entry name" value="METHYLTRANSFERASE"/>
    <property type="match status" value="1"/>
</dbReference>
<dbReference type="GO" id="GO:0032259">
    <property type="term" value="P:methylation"/>
    <property type="evidence" value="ECO:0007669"/>
    <property type="project" value="UniProtKB-KW"/>
</dbReference>
<dbReference type="PANTHER" id="PTHR43464:SF19">
    <property type="entry name" value="UBIQUINONE BIOSYNTHESIS O-METHYLTRANSFERASE, MITOCHONDRIAL"/>
    <property type="match status" value="1"/>
</dbReference>
<dbReference type="Proteomes" id="UP001595997">
    <property type="component" value="Unassembled WGS sequence"/>
</dbReference>